<feature type="transmembrane region" description="Helical" evidence="1">
    <location>
        <begin position="6"/>
        <end position="26"/>
    </location>
</feature>
<evidence type="ECO:0000313" key="2">
    <source>
        <dbReference type="EMBL" id="SER82040.1"/>
    </source>
</evidence>
<keyword evidence="1" id="KW-1133">Transmembrane helix</keyword>
<dbReference type="AlphaFoldDB" id="A0A1H9SAK1"/>
<proteinExistence type="predicted"/>
<dbReference type="OrthoDB" id="2940341at2"/>
<name>A0A1H9SAK1_9BACI</name>
<organism evidence="2 3">
    <name type="scientific">Salisediminibacterium halotolerans</name>
    <dbReference type="NCBI Taxonomy" id="517425"/>
    <lineage>
        <taxon>Bacteria</taxon>
        <taxon>Bacillati</taxon>
        <taxon>Bacillota</taxon>
        <taxon>Bacilli</taxon>
        <taxon>Bacillales</taxon>
        <taxon>Bacillaceae</taxon>
        <taxon>Salisediminibacterium</taxon>
    </lineage>
</organism>
<evidence type="ECO:0000256" key="1">
    <source>
        <dbReference type="SAM" id="Phobius"/>
    </source>
</evidence>
<dbReference type="RefSeq" id="WP_093072406.1">
    <property type="nucleotide sequence ID" value="NZ_FOGV01000006.1"/>
</dbReference>
<protein>
    <submittedName>
        <fullName evidence="2">Uncharacterized protein</fullName>
    </submittedName>
</protein>
<keyword evidence="1" id="KW-0812">Transmembrane</keyword>
<accession>A0A1H9SAK1</accession>
<dbReference type="Proteomes" id="UP000199318">
    <property type="component" value="Unassembled WGS sequence"/>
</dbReference>
<sequence length="199" mass="22341">MQGNKIVLFLPVAVMAGLFIAGYFALSGNETYSHEELEETAELDYYWTDREEDSSNGYELTVSWRWGEYPEDGIAGDDFIELQTEDQAAAEKLQKTMEDGSVQLTSGDEVTFATDEVEATAEGVLLRFPNEMQQELVLGAQGEAEFRFAEEDLPDFAVRYIHTWQDGSVDLSSTTTLEQALEDSAITQWWSKAVSVTEF</sequence>
<evidence type="ECO:0000313" key="3">
    <source>
        <dbReference type="Proteomes" id="UP000199318"/>
    </source>
</evidence>
<gene>
    <name evidence="2" type="ORF">SAMN05444126_106121</name>
</gene>
<reference evidence="3" key="1">
    <citation type="submission" date="2016-10" db="EMBL/GenBank/DDBJ databases">
        <authorList>
            <person name="de Groot N.N."/>
        </authorList>
    </citation>
    <scope>NUCLEOTIDE SEQUENCE [LARGE SCALE GENOMIC DNA]</scope>
    <source>
        <strain evidence="3">10nlg</strain>
    </source>
</reference>
<dbReference type="EMBL" id="FOGV01000006">
    <property type="protein sequence ID" value="SER82040.1"/>
    <property type="molecule type" value="Genomic_DNA"/>
</dbReference>
<keyword evidence="1" id="KW-0472">Membrane</keyword>
<dbReference type="STRING" id="1464123.SAMN05444126_106121"/>
<comment type="caution">
    <text evidence="2">The sequence shown here is derived from an EMBL/GenBank/DDBJ whole genome shotgun (WGS) entry which is preliminary data.</text>
</comment>
<keyword evidence="3" id="KW-1185">Reference proteome</keyword>